<dbReference type="GeneID" id="103315904"/>
<name>A0A7M7QIG9_NASVI</name>
<evidence type="ECO:0000313" key="2">
    <source>
        <dbReference type="Proteomes" id="UP000002358"/>
    </source>
</evidence>
<dbReference type="InParanoid" id="A0A7M7QIG9"/>
<organism evidence="1 2">
    <name type="scientific">Nasonia vitripennis</name>
    <name type="common">Parasitic wasp</name>
    <dbReference type="NCBI Taxonomy" id="7425"/>
    <lineage>
        <taxon>Eukaryota</taxon>
        <taxon>Metazoa</taxon>
        <taxon>Ecdysozoa</taxon>
        <taxon>Arthropoda</taxon>
        <taxon>Hexapoda</taxon>
        <taxon>Insecta</taxon>
        <taxon>Pterygota</taxon>
        <taxon>Neoptera</taxon>
        <taxon>Endopterygota</taxon>
        <taxon>Hymenoptera</taxon>
        <taxon>Apocrita</taxon>
        <taxon>Proctotrupomorpha</taxon>
        <taxon>Chalcidoidea</taxon>
        <taxon>Pteromalidae</taxon>
        <taxon>Pteromalinae</taxon>
        <taxon>Nasonia</taxon>
    </lineage>
</organism>
<protein>
    <submittedName>
        <fullName evidence="1">Uncharacterized protein</fullName>
    </submittedName>
</protein>
<dbReference type="Pfam" id="PF16061">
    <property type="entry name" value="DUF4803"/>
    <property type="match status" value="1"/>
</dbReference>
<dbReference type="Proteomes" id="UP000002358">
    <property type="component" value="Chromosome 5"/>
</dbReference>
<accession>A0A7M7QIG9</accession>
<dbReference type="AlphaFoldDB" id="A0A7M7QIG9"/>
<dbReference type="KEGG" id="nvi:103315904"/>
<sequence length="169" mass="19263">MCRCYDPKPHSDNKFSVKLNKARYQHNFVVTGARFVKDDHVMYIQLQEGRLQAGGVIDERTLNWASYWESPQELFVTDGDHHHDINLDDLQAPEGHVIVGVGLKEIKRNYVKMLGLQILTKPVNLTSGKLLGSPTKHMVFKPSWSNDKEMKIKEYDIPTNSIAKSANIS</sequence>
<proteinExistence type="predicted"/>
<keyword evidence="2" id="KW-1185">Reference proteome</keyword>
<dbReference type="RefSeq" id="XP_031787287.1">
    <property type="nucleotide sequence ID" value="XM_031931427.1"/>
</dbReference>
<dbReference type="InterPro" id="IPR032062">
    <property type="entry name" value="DUF4803"/>
</dbReference>
<evidence type="ECO:0000313" key="1">
    <source>
        <dbReference type="EnsemblMetazoa" id="XP_031787287"/>
    </source>
</evidence>
<dbReference type="EnsemblMetazoa" id="XM_031931427">
    <property type="protein sequence ID" value="XP_031787287"/>
    <property type="gene ID" value="LOC103315904"/>
</dbReference>
<dbReference type="PANTHER" id="PTHR47890:SF1">
    <property type="entry name" value="LD24308P"/>
    <property type="match status" value="1"/>
</dbReference>
<reference evidence="1" key="1">
    <citation type="submission" date="2021-01" db="UniProtKB">
        <authorList>
            <consortium name="EnsemblMetazoa"/>
        </authorList>
    </citation>
    <scope>IDENTIFICATION</scope>
</reference>
<dbReference type="PANTHER" id="PTHR47890">
    <property type="entry name" value="LD24308P"/>
    <property type="match status" value="1"/>
</dbReference>
<dbReference type="OrthoDB" id="8065930at2759"/>